<evidence type="ECO:0000313" key="2">
    <source>
        <dbReference type="EMBL" id="MDN4524880.1"/>
    </source>
</evidence>
<dbReference type="Proteomes" id="UP001172721">
    <property type="component" value="Unassembled WGS sequence"/>
</dbReference>
<dbReference type="InterPro" id="IPR023365">
    <property type="entry name" value="Sortase_dom-sf"/>
</dbReference>
<accession>A0ABT8HVT9</accession>
<dbReference type="EMBL" id="JAUHTR010000004">
    <property type="protein sequence ID" value="MDN4524880.1"/>
    <property type="molecule type" value="Genomic_DNA"/>
</dbReference>
<dbReference type="NCBIfam" id="TIGR01076">
    <property type="entry name" value="sortase_fam"/>
    <property type="match status" value="1"/>
</dbReference>
<dbReference type="CDD" id="cd05828">
    <property type="entry name" value="Sortase_D_1"/>
    <property type="match status" value="1"/>
</dbReference>
<keyword evidence="1" id="KW-0378">Hydrolase</keyword>
<organism evidence="2 3">
    <name type="scientific">Fictibacillus fluitans</name>
    <dbReference type="NCBI Taxonomy" id="3058422"/>
    <lineage>
        <taxon>Bacteria</taxon>
        <taxon>Bacillati</taxon>
        <taxon>Bacillota</taxon>
        <taxon>Bacilli</taxon>
        <taxon>Bacillales</taxon>
        <taxon>Fictibacillaceae</taxon>
        <taxon>Fictibacillus</taxon>
    </lineage>
</organism>
<dbReference type="NCBIfam" id="NF033746">
    <property type="entry name" value="class_D_sortase"/>
    <property type="match status" value="1"/>
</dbReference>
<dbReference type="InterPro" id="IPR053525">
    <property type="entry name" value="Sortase_D"/>
</dbReference>
<comment type="caution">
    <text evidence="2">The sequence shown here is derived from an EMBL/GenBank/DDBJ whole genome shotgun (WGS) entry which is preliminary data.</text>
</comment>
<dbReference type="Pfam" id="PF04203">
    <property type="entry name" value="Sortase"/>
    <property type="match status" value="1"/>
</dbReference>
<keyword evidence="3" id="KW-1185">Reference proteome</keyword>
<dbReference type="InterPro" id="IPR041999">
    <property type="entry name" value="Sortase_D_1"/>
</dbReference>
<proteinExistence type="predicted"/>
<evidence type="ECO:0000313" key="3">
    <source>
        <dbReference type="Proteomes" id="UP001172721"/>
    </source>
</evidence>
<dbReference type="SUPFAM" id="SSF63817">
    <property type="entry name" value="Sortase"/>
    <property type="match status" value="1"/>
</dbReference>
<name>A0ABT8HVT9_9BACL</name>
<sequence length="206" mass="23730">MMRKIGIALIIIGLTFSGYQLYSWFSARQSAEALTQKEMKKYESVDKPVDDQSSKKETAMKPIEKKKIEPPSFKEGEKMAELIIPKMEKKFSVYWGTDEKALKKGVGMYSNRKYTVTPGEKGHVVLSGHRDTVFVGLDSIQPGDKLAVKMKNKVYWYVVEKHWITDKGDRSVIVPTENERLTLTTCYPFDYFGRAPERYIIQAKRI</sequence>
<evidence type="ECO:0000256" key="1">
    <source>
        <dbReference type="ARBA" id="ARBA00022801"/>
    </source>
</evidence>
<dbReference type="InterPro" id="IPR005754">
    <property type="entry name" value="Sortase"/>
</dbReference>
<dbReference type="RefSeq" id="WP_301165920.1">
    <property type="nucleotide sequence ID" value="NZ_JAUHTR010000004.1"/>
</dbReference>
<dbReference type="Gene3D" id="2.40.260.10">
    <property type="entry name" value="Sortase"/>
    <property type="match status" value="1"/>
</dbReference>
<reference evidence="2" key="1">
    <citation type="submission" date="2023-07" db="EMBL/GenBank/DDBJ databases">
        <title>Fictibacillus sp. isolated from freshwater pond.</title>
        <authorList>
            <person name="Kirdat K."/>
            <person name="Bhat A."/>
            <person name="Mourya A."/>
            <person name="Yadav A."/>
        </authorList>
    </citation>
    <scope>NUCLEOTIDE SEQUENCE</scope>
    <source>
        <strain evidence="2">NE201</strain>
    </source>
</reference>
<protein>
    <submittedName>
        <fullName evidence="2">Class D sortase</fullName>
    </submittedName>
</protein>
<gene>
    <name evidence="2" type="ORF">QYB97_10355</name>
</gene>